<dbReference type="InterPro" id="IPR036249">
    <property type="entry name" value="Thioredoxin-like_sf"/>
</dbReference>
<dbReference type="SFLD" id="SFLDG01200">
    <property type="entry name" value="SUF1.1"/>
    <property type="match status" value="1"/>
</dbReference>
<dbReference type="InterPro" id="IPR033468">
    <property type="entry name" value="Metaxin_GST"/>
</dbReference>
<keyword evidence="4" id="KW-1185">Reference proteome</keyword>
<dbReference type="PANTHER" id="PTHR12289">
    <property type="entry name" value="METAXIN RELATED"/>
    <property type="match status" value="1"/>
</dbReference>
<sequence length="227" mass="26420">MVILHQYPAIWGLPSLSPFCVKVETYLRMTSIPYKVMWQNNPRRGPKGKFPVLEDKGKLIPDSSFIIDYLNINYAPAMSFSDPTALAMQRMIEEHLYFIILYSRWIDETGIKTINSAFASFFPKPMAFLALKWIRRQLAQQGYMQGIARHNKEEIYHLGVMDINAIASWLENKPFCLGEQFCAIDATVYAFLRTIQLTPLQNPLKEALEKQDNLISYCERIHETWFL</sequence>
<dbReference type="SUPFAM" id="SSF47616">
    <property type="entry name" value="GST C-terminal domain-like"/>
    <property type="match status" value="1"/>
</dbReference>
<protein>
    <recommendedName>
        <fullName evidence="5">Glutathione S-transferase</fullName>
    </recommendedName>
</protein>
<dbReference type="Gene3D" id="1.20.1050.10">
    <property type="match status" value="1"/>
</dbReference>
<gene>
    <name evidence="3" type="ORF">EP47_06235</name>
</gene>
<dbReference type="SFLD" id="SFLDG01180">
    <property type="entry name" value="SUF1"/>
    <property type="match status" value="1"/>
</dbReference>
<dbReference type="Gene3D" id="3.40.30.10">
    <property type="entry name" value="Glutaredoxin"/>
    <property type="match status" value="1"/>
</dbReference>
<dbReference type="Proteomes" id="UP000054422">
    <property type="component" value="Unassembled WGS sequence"/>
</dbReference>
<dbReference type="CDD" id="cd03193">
    <property type="entry name" value="GST_C_Metaxin"/>
    <property type="match status" value="1"/>
</dbReference>
<organism evidence="3 4">
    <name type="scientific">Legionella norrlandica</name>
    <dbReference type="NCBI Taxonomy" id="1498499"/>
    <lineage>
        <taxon>Bacteria</taxon>
        <taxon>Pseudomonadati</taxon>
        <taxon>Pseudomonadota</taxon>
        <taxon>Gammaproteobacteria</taxon>
        <taxon>Legionellales</taxon>
        <taxon>Legionellaceae</taxon>
        <taxon>Legionella</taxon>
    </lineage>
</organism>
<dbReference type="STRING" id="1498499.EP47_06235"/>
<accession>A0A0A2SSU4</accession>
<dbReference type="InterPro" id="IPR050931">
    <property type="entry name" value="Mito_Protein_Transport_Metaxin"/>
</dbReference>
<evidence type="ECO:0008006" key="5">
    <source>
        <dbReference type="Google" id="ProtNLM"/>
    </source>
</evidence>
<dbReference type="OrthoDB" id="9810080at2"/>
<dbReference type="Pfam" id="PF17172">
    <property type="entry name" value="GST_N_4"/>
    <property type="match status" value="1"/>
</dbReference>
<dbReference type="SUPFAM" id="SSF52833">
    <property type="entry name" value="Thioredoxin-like"/>
    <property type="match status" value="1"/>
</dbReference>
<proteinExistence type="predicted"/>
<evidence type="ECO:0000313" key="3">
    <source>
        <dbReference type="EMBL" id="KGP62499.1"/>
    </source>
</evidence>
<reference evidence="3 4" key="1">
    <citation type="submission" date="2014-05" db="EMBL/GenBank/DDBJ databases">
        <authorList>
            <person name="Rizzardi K."/>
            <person name="Winiecka-Krusnell J."/>
            <person name="Ramliden M."/>
            <person name="Alm E."/>
            <person name="Andersson S."/>
            <person name="Byfors S."/>
        </authorList>
    </citation>
    <scope>NUCLEOTIDE SEQUENCE [LARGE SCALE GENOMIC DNA]</scope>
    <source>
        <strain evidence="3 4">LEGN</strain>
    </source>
</reference>
<dbReference type="AlphaFoldDB" id="A0A0A2SSU4"/>
<dbReference type="InterPro" id="IPR012336">
    <property type="entry name" value="Thioredoxin-like_fold"/>
</dbReference>
<dbReference type="InterPro" id="IPR036282">
    <property type="entry name" value="Glutathione-S-Trfase_C_sf"/>
</dbReference>
<evidence type="ECO:0000259" key="2">
    <source>
        <dbReference type="Pfam" id="PF17172"/>
    </source>
</evidence>
<comment type="caution">
    <text evidence="3">The sequence shown here is derived from an EMBL/GenBank/DDBJ whole genome shotgun (WGS) entry which is preliminary data.</text>
</comment>
<dbReference type="InterPro" id="IPR026928">
    <property type="entry name" value="FAX/IsoI-like"/>
</dbReference>
<evidence type="ECO:0000259" key="1">
    <source>
        <dbReference type="Pfam" id="PF17171"/>
    </source>
</evidence>
<dbReference type="EMBL" id="JNCF01000061">
    <property type="protein sequence ID" value="KGP62499.1"/>
    <property type="molecule type" value="Genomic_DNA"/>
</dbReference>
<dbReference type="SFLD" id="SFLDS00019">
    <property type="entry name" value="Glutathione_Transferase_(cytos"/>
    <property type="match status" value="1"/>
</dbReference>
<name>A0A0A2SSU4_9GAMM</name>
<dbReference type="InterPro" id="IPR040079">
    <property type="entry name" value="Glutathione_S-Trfase"/>
</dbReference>
<feature type="domain" description="Metaxin glutathione S-transferase" evidence="1">
    <location>
        <begin position="161"/>
        <end position="221"/>
    </location>
</feature>
<dbReference type="GO" id="GO:0005737">
    <property type="term" value="C:cytoplasm"/>
    <property type="evidence" value="ECO:0007669"/>
    <property type="project" value="TreeGrafter"/>
</dbReference>
<dbReference type="Pfam" id="PF17171">
    <property type="entry name" value="GST_C_6"/>
    <property type="match status" value="1"/>
</dbReference>
<feature type="domain" description="Thioredoxin-like fold" evidence="2">
    <location>
        <begin position="18"/>
        <end position="109"/>
    </location>
</feature>
<dbReference type="CDD" id="cd03054">
    <property type="entry name" value="GST_N_Metaxin"/>
    <property type="match status" value="1"/>
</dbReference>
<evidence type="ECO:0000313" key="4">
    <source>
        <dbReference type="Proteomes" id="UP000054422"/>
    </source>
</evidence>
<dbReference type="PANTHER" id="PTHR12289:SF41">
    <property type="entry name" value="FAILED AXON CONNECTIONS-RELATED"/>
    <property type="match status" value="1"/>
</dbReference>
<dbReference type="RefSeq" id="WP_035890929.1">
    <property type="nucleotide sequence ID" value="NZ_JNCF01000061.1"/>
</dbReference>